<proteinExistence type="predicted"/>
<dbReference type="EMBL" id="BAVS01000011">
    <property type="protein sequence ID" value="GAE93338.1"/>
    <property type="molecule type" value="Genomic_DNA"/>
</dbReference>
<gene>
    <name evidence="3" type="ORF">JCM21714_2412</name>
</gene>
<keyword evidence="2" id="KW-0472">Membrane</keyword>
<keyword evidence="4" id="KW-1185">Reference proteome</keyword>
<feature type="transmembrane region" description="Helical" evidence="2">
    <location>
        <begin position="31"/>
        <end position="51"/>
    </location>
</feature>
<dbReference type="GO" id="GO:0015204">
    <property type="term" value="F:urea transmembrane transporter activity"/>
    <property type="evidence" value="ECO:0007669"/>
    <property type="project" value="InterPro"/>
</dbReference>
<dbReference type="PANTHER" id="PTHR46154">
    <property type="match status" value="1"/>
</dbReference>
<dbReference type="RefSeq" id="WP_235182727.1">
    <property type="nucleotide sequence ID" value="NZ_BAVS01000011.1"/>
</dbReference>
<dbReference type="AlphaFoldDB" id="W4VKI9"/>
<evidence type="ECO:0000313" key="4">
    <source>
        <dbReference type="Proteomes" id="UP000019102"/>
    </source>
</evidence>
<sequence>MITGITVWVITAQLRYGEISVSSLGELHSMLFGNVTVFLVSGVIAIGHGLISNQEFDFNSLKDKFRSFDFDDEKVEADRKVIKQKVV</sequence>
<dbReference type="STRING" id="1298598.JCM21714_2412"/>
<dbReference type="PANTHER" id="PTHR46154:SF4">
    <property type="entry name" value="UREA ACTIVE TRANSPORTER"/>
    <property type="match status" value="1"/>
</dbReference>
<keyword evidence="2" id="KW-0812">Transmembrane</keyword>
<reference evidence="3 4" key="1">
    <citation type="journal article" date="2014" name="Genome Announc.">
        <title>Draft Genome Sequence of the Boron-Tolerant and Moderately Halotolerant Bacterium Gracilibacillus boraciitolerans JCM 21714T.</title>
        <authorList>
            <person name="Ahmed I."/>
            <person name="Oshima K."/>
            <person name="Suda W."/>
            <person name="Kitamura K."/>
            <person name="Iida T."/>
            <person name="Ohmori Y."/>
            <person name="Fujiwara T."/>
            <person name="Hattori M."/>
            <person name="Ohkuma M."/>
        </authorList>
    </citation>
    <scope>NUCLEOTIDE SEQUENCE [LARGE SCALE GENOMIC DNA]</scope>
    <source>
        <strain evidence="3 4">JCM 21714</strain>
    </source>
</reference>
<evidence type="ECO:0000256" key="2">
    <source>
        <dbReference type="SAM" id="Phobius"/>
    </source>
</evidence>
<keyword evidence="1" id="KW-0813">Transport</keyword>
<dbReference type="InterPro" id="IPR031155">
    <property type="entry name" value="DUR"/>
</dbReference>
<protein>
    <submittedName>
        <fullName evidence="3">Uncharacterized protein</fullName>
    </submittedName>
</protein>
<keyword evidence="2" id="KW-1133">Transmembrane helix</keyword>
<accession>W4VKI9</accession>
<comment type="caution">
    <text evidence="3">The sequence shown here is derived from an EMBL/GenBank/DDBJ whole genome shotgun (WGS) entry which is preliminary data.</text>
</comment>
<dbReference type="Proteomes" id="UP000019102">
    <property type="component" value="Unassembled WGS sequence"/>
</dbReference>
<dbReference type="eggNOG" id="COG0591">
    <property type="taxonomic scope" value="Bacteria"/>
</dbReference>
<evidence type="ECO:0000256" key="1">
    <source>
        <dbReference type="ARBA" id="ARBA00022448"/>
    </source>
</evidence>
<dbReference type="GO" id="GO:0005886">
    <property type="term" value="C:plasma membrane"/>
    <property type="evidence" value="ECO:0007669"/>
    <property type="project" value="TreeGrafter"/>
</dbReference>
<evidence type="ECO:0000313" key="3">
    <source>
        <dbReference type="EMBL" id="GAE93338.1"/>
    </source>
</evidence>
<organism evidence="3 4">
    <name type="scientific">Gracilibacillus boraciitolerans JCM 21714</name>
    <dbReference type="NCBI Taxonomy" id="1298598"/>
    <lineage>
        <taxon>Bacteria</taxon>
        <taxon>Bacillati</taxon>
        <taxon>Bacillota</taxon>
        <taxon>Bacilli</taxon>
        <taxon>Bacillales</taxon>
        <taxon>Bacillaceae</taxon>
        <taxon>Gracilibacillus</taxon>
    </lineage>
</organism>
<name>W4VKI9_9BACI</name>